<dbReference type="Proteomes" id="UP000000311">
    <property type="component" value="Unassembled WGS sequence"/>
</dbReference>
<evidence type="ECO:0000256" key="1">
    <source>
        <dbReference type="SAM" id="MobiDB-lite"/>
    </source>
</evidence>
<keyword evidence="3" id="KW-1185">Reference proteome</keyword>
<evidence type="ECO:0000313" key="2">
    <source>
        <dbReference type="EMBL" id="EFN67586.1"/>
    </source>
</evidence>
<reference evidence="2 3" key="1">
    <citation type="journal article" date="2010" name="Science">
        <title>Genomic comparison of the ants Camponotus floridanus and Harpegnathos saltator.</title>
        <authorList>
            <person name="Bonasio R."/>
            <person name="Zhang G."/>
            <person name="Ye C."/>
            <person name="Mutti N.S."/>
            <person name="Fang X."/>
            <person name="Qin N."/>
            <person name="Donahue G."/>
            <person name="Yang P."/>
            <person name="Li Q."/>
            <person name="Li C."/>
            <person name="Zhang P."/>
            <person name="Huang Z."/>
            <person name="Berger S.L."/>
            <person name="Reinberg D."/>
            <person name="Wang J."/>
            <person name="Liebig J."/>
        </authorList>
    </citation>
    <scope>NUCLEOTIDE SEQUENCE [LARGE SCALE GENOMIC DNA]</scope>
    <source>
        <strain evidence="3">C129</strain>
    </source>
</reference>
<sequence length="71" mass="8199">MASKNEEKKKKEEEKHVVHPREQPNIWNRREMHPVECFDAAVFSTDSVAFAKSLALPIHMNPSTILQDLTI</sequence>
<accession>E2AG95</accession>
<proteinExistence type="predicted"/>
<dbReference type="AlphaFoldDB" id="E2AG95"/>
<feature type="region of interest" description="Disordered" evidence="1">
    <location>
        <begin position="1"/>
        <end position="26"/>
    </location>
</feature>
<name>E2AG95_CAMFO</name>
<evidence type="ECO:0000313" key="3">
    <source>
        <dbReference type="Proteomes" id="UP000000311"/>
    </source>
</evidence>
<protein>
    <submittedName>
        <fullName evidence="2">Uncharacterized protein</fullName>
    </submittedName>
</protein>
<dbReference type="EMBL" id="GL439266">
    <property type="protein sequence ID" value="EFN67586.1"/>
    <property type="molecule type" value="Genomic_DNA"/>
</dbReference>
<organism evidence="3">
    <name type="scientific">Camponotus floridanus</name>
    <name type="common">Florida carpenter ant</name>
    <dbReference type="NCBI Taxonomy" id="104421"/>
    <lineage>
        <taxon>Eukaryota</taxon>
        <taxon>Metazoa</taxon>
        <taxon>Ecdysozoa</taxon>
        <taxon>Arthropoda</taxon>
        <taxon>Hexapoda</taxon>
        <taxon>Insecta</taxon>
        <taxon>Pterygota</taxon>
        <taxon>Neoptera</taxon>
        <taxon>Endopterygota</taxon>
        <taxon>Hymenoptera</taxon>
        <taxon>Apocrita</taxon>
        <taxon>Aculeata</taxon>
        <taxon>Formicoidea</taxon>
        <taxon>Formicidae</taxon>
        <taxon>Formicinae</taxon>
        <taxon>Camponotus</taxon>
    </lineage>
</organism>
<dbReference type="InParanoid" id="E2AG95"/>
<gene>
    <name evidence="2" type="ORF">EAG_16268</name>
</gene>